<dbReference type="InterPro" id="IPR045339">
    <property type="entry name" value="DUF6534"/>
</dbReference>
<evidence type="ECO:0000313" key="3">
    <source>
        <dbReference type="EMBL" id="KIM38415.1"/>
    </source>
</evidence>
<organism evidence="3 4">
    <name type="scientific">Hebeloma cylindrosporum</name>
    <dbReference type="NCBI Taxonomy" id="76867"/>
    <lineage>
        <taxon>Eukaryota</taxon>
        <taxon>Fungi</taxon>
        <taxon>Dikarya</taxon>
        <taxon>Basidiomycota</taxon>
        <taxon>Agaricomycotina</taxon>
        <taxon>Agaricomycetes</taxon>
        <taxon>Agaricomycetidae</taxon>
        <taxon>Agaricales</taxon>
        <taxon>Agaricineae</taxon>
        <taxon>Hymenogastraceae</taxon>
        <taxon>Hebeloma</taxon>
    </lineage>
</organism>
<evidence type="ECO:0000313" key="4">
    <source>
        <dbReference type="Proteomes" id="UP000053424"/>
    </source>
</evidence>
<dbReference type="AlphaFoldDB" id="A0A0C3BP18"/>
<keyword evidence="1" id="KW-0472">Membrane</keyword>
<protein>
    <recommendedName>
        <fullName evidence="2">DUF6534 domain-containing protein</fullName>
    </recommendedName>
</protein>
<evidence type="ECO:0000256" key="1">
    <source>
        <dbReference type="SAM" id="Phobius"/>
    </source>
</evidence>
<feature type="transmembrane region" description="Helical" evidence="1">
    <location>
        <begin position="167"/>
        <end position="190"/>
    </location>
</feature>
<feature type="transmembrane region" description="Helical" evidence="1">
    <location>
        <begin position="210"/>
        <end position="230"/>
    </location>
</feature>
<dbReference type="Proteomes" id="UP000053424">
    <property type="component" value="Unassembled WGS sequence"/>
</dbReference>
<keyword evidence="1" id="KW-0812">Transmembrane</keyword>
<proteinExistence type="predicted"/>
<dbReference type="PANTHER" id="PTHR40465:SF1">
    <property type="entry name" value="DUF6534 DOMAIN-CONTAINING PROTEIN"/>
    <property type="match status" value="1"/>
</dbReference>
<sequence length="368" mass="40876">MTGKATVDNTLGAAFLGIAASCILIGISMVQTHSYYQSYPKDWMFQKVAVGVLMSLAILHTVFTIHAIYFYLIVNFGNPKGLGSVIWSVYSELQGDPHYMFLISLTDACTNHQLQVVFNTIMVLLVQGLYAMRVWKPSTPTVGVGFLSIVESFKQTSFNNLDSMKKVLYATFSIATGIDFVIAGAMCYYLNKSRSSFVGTNNKILTIMRYVLITGCVTSACSFSALITFATMPYNMVFLGIDFLLPNLYFTSYIAMLNARKSTNERETTSSADVSKVVHVRSGINIHVDDKITPDGIPLSETRFTPSFSNKFDPDHIGVRPFIILSTFGLDAEGYYDRLQFTGQRSENTTEANDNDTTPLYTTQSFLI</sequence>
<dbReference type="EMBL" id="KN831791">
    <property type="protein sequence ID" value="KIM38415.1"/>
    <property type="molecule type" value="Genomic_DNA"/>
</dbReference>
<feature type="transmembrane region" description="Helical" evidence="1">
    <location>
        <begin position="48"/>
        <end position="72"/>
    </location>
</feature>
<dbReference type="PROSITE" id="PS51257">
    <property type="entry name" value="PROKAR_LIPOPROTEIN"/>
    <property type="match status" value="1"/>
</dbReference>
<keyword evidence="1" id="KW-1133">Transmembrane helix</keyword>
<dbReference type="HOGENOM" id="CLU_046025_5_3_1"/>
<reference evidence="3 4" key="1">
    <citation type="submission" date="2014-04" db="EMBL/GenBank/DDBJ databases">
        <authorList>
            <consortium name="DOE Joint Genome Institute"/>
            <person name="Kuo A."/>
            <person name="Gay G."/>
            <person name="Dore J."/>
            <person name="Kohler A."/>
            <person name="Nagy L.G."/>
            <person name="Floudas D."/>
            <person name="Copeland A."/>
            <person name="Barry K.W."/>
            <person name="Cichocki N."/>
            <person name="Veneault-Fourrey C."/>
            <person name="LaButti K."/>
            <person name="Lindquist E.A."/>
            <person name="Lipzen A."/>
            <person name="Lundell T."/>
            <person name="Morin E."/>
            <person name="Murat C."/>
            <person name="Sun H."/>
            <person name="Tunlid A."/>
            <person name="Henrissat B."/>
            <person name="Grigoriev I.V."/>
            <person name="Hibbett D.S."/>
            <person name="Martin F."/>
            <person name="Nordberg H.P."/>
            <person name="Cantor M.N."/>
            <person name="Hua S.X."/>
        </authorList>
    </citation>
    <scope>NUCLEOTIDE SEQUENCE [LARGE SCALE GENOMIC DNA]</scope>
    <source>
        <strain evidence="4">h7</strain>
    </source>
</reference>
<evidence type="ECO:0000259" key="2">
    <source>
        <dbReference type="Pfam" id="PF20152"/>
    </source>
</evidence>
<name>A0A0C3BP18_HEBCY</name>
<feature type="transmembrane region" description="Helical" evidence="1">
    <location>
        <begin position="12"/>
        <end position="36"/>
    </location>
</feature>
<dbReference type="Pfam" id="PF20152">
    <property type="entry name" value="DUF6534"/>
    <property type="match status" value="1"/>
</dbReference>
<dbReference type="STRING" id="686832.A0A0C3BP18"/>
<accession>A0A0C3BP18</accession>
<feature type="domain" description="DUF6534" evidence="2">
    <location>
        <begin position="177"/>
        <end position="262"/>
    </location>
</feature>
<feature type="transmembrane region" description="Helical" evidence="1">
    <location>
        <begin position="236"/>
        <end position="256"/>
    </location>
</feature>
<dbReference type="PANTHER" id="PTHR40465">
    <property type="entry name" value="CHROMOSOME 1, WHOLE GENOME SHOTGUN SEQUENCE"/>
    <property type="match status" value="1"/>
</dbReference>
<dbReference type="OrthoDB" id="2535105at2759"/>
<gene>
    <name evidence="3" type="ORF">M413DRAFT_30239</name>
</gene>
<reference evidence="4" key="2">
    <citation type="submission" date="2015-01" db="EMBL/GenBank/DDBJ databases">
        <title>Evolutionary Origins and Diversification of the Mycorrhizal Mutualists.</title>
        <authorList>
            <consortium name="DOE Joint Genome Institute"/>
            <consortium name="Mycorrhizal Genomics Consortium"/>
            <person name="Kohler A."/>
            <person name="Kuo A."/>
            <person name="Nagy L.G."/>
            <person name="Floudas D."/>
            <person name="Copeland A."/>
            <person name="Barry K.W."/>
            <person name="Cichocki N."/>
            <person name="Veneault-Fourrey C."/>
            <person name="LaButti K."/>
            <person name="Lindquist E.A."/>
            <person name="Lipzen A."/>
            <person name="Lundell T."/>
            <person name="Morin E."/>
            <person name="Murat C."/>
            <person name="Riley R."/>
            <person name="Ohm R."/>
            <person name="Sun H."/>
            <person name="Tunlid A."/>
            <person name="Henrissat B."/>
            <person name="Grigoriev I.V."/>
            <person name="Hibbett D.S."/>
            <person name="Martin F."/>
        </authorList>
    </citation>
    <scope>NUCLEOTIDE SEQUENCE [LARGE SCALE GENOMIC DNA]</scope>
    <source>
        <strain evidence="4">h7</strain>
    </source>
</reference>
<keyword evidence="4" id="KW-1185">Reference proteome</keyword>